<evidence type="ECO:0000256" key="4">
    <source>
        <dbReference type="ARBA" id="ARBA00022737"/>
    </source>
</evidence>
<sequence>MCLIPVFCWITAIVLEDMMTRDQRGELPQTLTDLYSHFLRVQIKRKKQKYGGKQRPEELTEADKELLLKLGRLAFEHLEKGNIMFYSEDLERCGLDVSEVSVYSGVCTEIFKRESVIFQKSVYCFVHLSVQEFLAAVYMFHCYTRKDTAVINKFLKYSKPITSLDDFLRRALMKSLKSKNGHLDLFVRFLHGLSLESNQRILGGLLDQRNSHPETIQKVLNNLKEENSYKISPDRSINIFHCLMEMKDQSVHQEIQEFLKSGKKSERRLSEIHCSALAYLLQMSEEVLDELNLEQYNTSVEGRHRLIPAVRNCRKAVLPGRFLSKSHWEVVASAMTSNPSHLRELSLIWNQSLTDADVKLLSSAMMHPNCRLETLRLWRCRLSEISCDSLASALRSNPSHLRVLELSYISLEDSGMKLLCSGLESLNCTLETLRLSGCSLSEISCDSLASALRSNPSHLRVLDLSGNQLKDPAVKLLCGFLQDPLCKLETLRWLHSSQKPKPASLLKGQQVEQKPPAEKVLSERKWWRTMKLAKLHLSSRDGLSWSCGTRYRPEEPPTNKLFSWEERALNLSSVCLSLVVLKSNLSHLRVLDLSSNTLQDSGVKRLCSGLESPNCKLERLRLERCRLSEISCGSLASALRSNPSHLRELDLSQNQLQDSGVKLLCGFLHFPNCRLETLRLSYCSLSEISCDSLASALRSNPSHLRELDLSGNQLQDSELKLLSDLVENPHYGLETLIQ</sequence>
<evidence type="ECO:0000256" key="1">
    <source>
        <dbReference type="ARBA" id="ARBA00004496"/>
    </source>
</evidence>
<evidence type="ECO:0000256" key="3">
    <source>
        <dbReference type="ARBA" id="ARBA00022614"/>
    </source>
</evidence>
<dbReference type="SMART" id="SM00368">
    <property type="entry name" value="LRR_RI"/>
    <property type="match status" value="9"/>
</dbReference>
<gene>
    <name evidence="10" type="ORF">D4764_04G0016250</name>
</gene>
<proteinExistence type="predicted"/>
<dbReference type="Pfam" id="PF13516">
    <property type="entry name" value="LRR_6"/>
    <property type="match status" value="4"/>
</dbReference>
<keyword evidence="4" id="KW-0677">Repeat</keyword>
<evidence type="ECO:0000313" key="10">
    <source>
        <dbReference type="EMBL" id="TWW62978.1"/>
    </source>
</evidence>
<dbReference type="PROSITE" id="PS51450">
    <property type="entry name" value="LRR"/>
    <property type="match status" value="2"/>
</dbReference>
<dbReference type="GO" id="GO:0005737">
    <property type="term" value="C:cytoplasm"/>
    <property type="evidence" value="ECO:0007669"/>
    <property type="project" value="UniProtKB-SubCell"/>
</dbReference>
<dbReference type="InterPro" id="IPR032675">
    <property type="entry name" value="LRR_dom_sf"/>
</dbReference>
<dbReference type="AlphaFoldDB" id="A0A5C6N893"/>
<feature type="domain" description="NACHT LRR and PYD" evidence="8">
    <location>
        <begin position="127"/>
        <end position="253"/>
    </location>
</feature>
<evidence type="ECO:0000256" key="6">
    <source>
        <dbReference type="ARBA" id="ARBA00022840"/>
    </source>
</evidence>
<comment type="caution">
    <text evidence="10">The sequence shown here is derived from an EMBL/GenBank/DDBJ whole genome shotgun (WGS) entry which is preliminary data.</text>
</comment>
<evidence type="ECO:0000259" key="8">
    <source>
        <dbReference type="Pfam" id="PF17776"/>
    </source>
</evidence>
<name>A0A5C6N893_9TELE</name>
<keyword evidence="7" id="KW-0732">Signal</keyword>
<dbReference type="PANTHER" id="PTHR24106">
    <property type="entry name" value="NACHT, LRR AND CARD DOMAINS-CONTAINING"/>
    <property type="match status" value="1"/>
</dbReference>
<dbReference type="GO" id="GO:0005524">
    <property type="term" value="F:ATP binding"/>
    <property type="evidence" value="ECO:0007669"/>
    <property type="project" value="UniProtKB-KW"/>
</dbReference>
<keyword evidence="6" id="KW-0067">ATP-binding</keyword>
<evidence type="ECO:0000313" key="11">
    <source>
        <dbReference type="Proteomes" id="UP000324091"/>
    </source>
</evidence>
<evidence type="ECO:0000256" key="5">
    <source>
        <dbReference type="ARBA" id="ARBA00022741"/>
    </source>
</evidence>
<feature type="signal peptide" evidence="7">
    <location>
        <begin position="1"/>
        <end position="16"/>
    </location>
</feature>
<protein>
    <submittedName>
        <fullName evidence="10">NACHT, LRR and PYD domains-containing protein 12</fullName>
    </submittedName>
</protein>
<dbReference type="EMBL" id="RHFK02000017">
    <property type="protein sequence ID" value="TWW62978.1"/>
    <property type="molecule type" value="Genomic_DNA"/>
</dbReference>
<accession>A0A5C6N893</accession>
<reference evidence="10 11" key="1">
    <citation type="submission" date="2019-04" db="EMBL/GenBank/DDBJ databases">
        <title>Chromosome genome assembly for Takifugu flavidus.</title>
        <authorList>
            <person name="Xiao S."/>
        </authorList>
    </citation>
    <scope>NUCLEOTIDE SEQUENCE [LARGE SCALE GENOMIC DNA]</scope>
    <source>
        <strain evidence="10">HTHZ2018</strain>
        <tissue evidence="10">Muscle</tissue>
    </source>
</reference>
<dbReference type="InterPro" id="IPR001611">
    <property type="entry name" value="Leu-rich_rpt"/>
</dbReference>
<keyword evidence="3" id="KW-0433">Leucine-rich repeat</keyword>
<comment type="subcellular location">
    <subcellularLocation>
        <location evidence="1">Cytoplasm</location>
    </subcellularLocation>
</comment>
<keyword evidence="11" id="KW-1185">Reference proteome</keyword>
<dbReference type="InterPro" id="IPR041267">
    <property type="entry name" value="NLRP_HD2"/>
</dbReference>
<dbReference type="Pfam" id="PF00560">
    <property type="entry name" value="LRR_1"/>
    <property type="match status" value="2"/>
</dbReference>
<evidence type="ECO:0000256" key="2">
    <source>
        <dbReference type="ARBA" id="ARBA00022490"/>
    </source>
</evidence>
<dbReference type="SUPFAM" id="SSF52047">
    <property type="entry name" value="RNI-like"/>
    <property type="match status" value="2"/>
</dbReference>
<organism evidence="10 11">
    <name type="scientific">Takifugu flavidus</name>
    <name type="common">sansaifugu</name>
    <dbReference type="NCBI Taxonomy" id="433684"/>
    <lineage>
        <taxon>Eukaryota</taxon>
        <taxon>Metazoa</taxon>
        <taxon>Chordata</taxon>
        <taxon>Craniata</taxon>
        <taxon>Vertebrata</taxon>
        <taxon>Euteleostomi</taxon>
        <taxon>Actinopterygii</taxon>
        <taxon>Neopterygii</taxon>
        <taxon>Teleostei</taxon>
        <taxon>Neoteleostei</taxon>
        <taxon>Acanthomorphata</taxon>
        <taxon>Eupercaria</taxon>
        <taxon>Tetraodontiformes</taxon>
        <taxon>Tetradontoidea</taxon>
        <taxon>Tetraodontidae</taxon>
        <taxon>Takifugu</taxon>
    </lineage>
</organism>
<dbReference type="Pfam" id="PF17776">
    <property type="entry name" value="NLRC4_HD2"/>
    <property type="match status" value="1"/>
</dbReference>
<dbReference type="Proteomes" id="UP000324091">
    <property type="component" value="Chromosome 4"/>
</dbReference>
<evidence type="ECO:0000259" key="9">
    <source>
        <dbReference type="Pfam" id="PF17779"/>
    </source>
</evidence>
<dbReference type="Pfam" id="PF17779">
    <property type="entry name" value="WHD_NOD2"/>
    <property type="match status" value="1"/>
</dbReference>
<evidence type="ECO:0000256" key="7">
    <source>
        <dbReference type="SAM" id="SignalP"/>
    </source>
</evidence>
<feature type="chain" id="PRO_5022714175" evidence="7">
    <location>
        <begin position="17"/>
        <end position="738"/>
    </location>
</feature>
<dbReference type="Gene3D" id="3.80.10.10">
    <property type="entry name" value="Ribonuclease Inhibitor"/>
    <property type="match status" value="2"/>
</dbReference>
<feature type="domain" description="NOD1/2 winged helix" evidence="9">
    <location>
        <begin position="66"/>
        <end position="125"/>
    </location>
</feature>
<keyword evidence="5" id="KW-0547">Nucleotide-binding</keyword>
<dbReference type="InterPro" id="IPR041075">
    <property type="entry name" value="NOD1/2_WH"/>
</dbReference>
<dbReference type="InterPro" id="IPR051261">
    <property type="entry name" value="NLR"/>
</dbReference>
<keyword evidence="2" id="KW-0963">Cytoplasm</keyword>